<protein>
    <recommendedName>
        <fullName evidence="4">Integrase</fullName>
    </recommendedName>
</protein>
<feature type="region of interest" description="Disordered" evidence="1">
    <location>
        <begin position="96"/>
        <end position="122"/>
    </location>
</feature>
<keyword evidence="3" id="KW-1185">Reference proteome</keyword>
<name>A0AAN0MES9_9ACTN</name>
<proteinExistence type="predicted"/>
<evidence type="ECO:0000313" key="3">
    <source>
        <dbReference type="Proteomes" id="UP001431656"/>
    </source>
</evidence>
<dbReference type="KEGG" id="broo:brsh051_00720"/>
<dbReference type="EMBL" id="AP028056">
    <property type="protein sequence ID" value="BEH00791.1"/>
    <property type="molecule type" value="Genomic_DNA"/>
</dbReference>
<accession>A0AAN0MES9</accession>
<evidence type="ECO:0000256" key="1">
    <source>
        <dbReference type="SAM" id="MobiDB-lite"/>
    </source>
</evidence>
<sequence>MMSRRKITKKFAREYAKAGKVEKGRLLDELVHATGWTRDHARRAILAANARKGTARQQTRKPRPRKYSYDALVVLQEVWRLAPVRAAVGEASRRGHGRYFGTARPVPGAGQGAIPSESRSAR</sequence>
<gene>
    <name evidence="2" type="ORF">brsh051_00720</name>
</gene>
<dbReference type="Proteomes" id="UP001431656">
    <property type="component" value="Chromosome"/>
</dbReference>
<evidence type="ECO:0008006" key="4">
    <source>
        <dbReference type="Google" id="ProtNLM"/>
    </source>
</evidence>
<reference evidence="2" key="1">
    <citation type="journal article" date="2024" name="Int. J. Syst. Evol. Microbiol.">
        <title>Brooklawnia propionicigenes sp. nov., a facultatively anaerobic, propionate-producing bacterium isolated from a methanogenic reactor treating waste from cattle farms.</title>
        <authorList>
            <person name="Akita Y."/>
            <person name="Ueki A."/>
            <person name="Tonouchi A."/>
            <person name="Sugawara Y."/>
            <person name="Honma S."/>
            <person name="Kaku N."/>
            <person name="Ueki K."/>
        </authorList>
    </citation>
    <scope>NUCLEOTIDE SEQUENCE</scope>
    <source>
        <strain evidence="2">SH051</strain>
    </source>
</reference>
<dbReference type="AlphaFoldDB" id="A0AAN0MES9"/>
<dbReference type="RefSeq" id="WP_286266475.1">
    <property type="nucleotide sequence ID" value="NZ_AP028056.1"/>
</dbReference>
<organism evidence="2 3">
    <name type="scientific">Brooklawnia propionicigenes</name>
    <dbReference type="NCBI Taxonomy" id="3041175"/>
    <lineage>
        <taxon>Bacteria</taxon>
        <taxon>Bacillati</taxon>
        <taxon>Actinomycetota</taxon>
        <taxon>Actinomycetes</taxon>
        <taxon>Propionibacteriales</taxon>
        <taxon>Propionibacteriaceae</taxon>
        <taxon>Brooklawnia</taxon>
    </lineage>
</organism>
<evidence type="ECO:0000313" key="2">
    <source>
        <dbReference type="EMBL" id="BEH00791.1"/>
    </source>
</evidence>